<accession>A0AAD9YQF8</accession>
<reference evidence="2" key="1">
    <citation type="submission" date="2023-02" db="EMBL/GenBank/DDBJ databases">
        <title>Colletotrichum kahawae CIFC_Que2 genome sequencing and assembly.</title>
        <authorList>
            <person name="Baroncelli R."/>
        </authorList>
    </citation>
    <scope>NUCLEOTIDE SEQUENCE</scope>
    <source>
        <strain evidence="2">CIFC_Que2</strain>
    </source>
</reference>
<comment type="caution">
    <text evidence="2">The sequence shown here is derived from an EMBL/GenBank/DDBJ whole genome shotgun (WGS) entry which is preliminary data.</text>
</comment>
<dbReference type="Proteomes" id="UP001281614">
    <property type="component" value="Unassembled WGS sequence"/>
</dbReference>
<proteinExistence type="predicted"/>
<sequence>MLAEVAPHGSRPRPSSDLKDWPRTGQPAGLWALHVGPVLWIVDPGPPTLDETSSAIGRKPWWGSACIDWPTSGTAWNFTHETRHFSLLVCICQPVLMEAGVVPRKQEERNITIAFLLAASCLRYHRHA</sequence>
<evidence type="ECO:0000313" key="2">
    <source>
        <dbReference type="EMBL" id="KAK2774149.1"/>
    </source>
</evidence>
<dbReference type="EMBL" id="VYYT01000048">
    <property type="protein sequence ID" value="KAK2774149.1"/>
    <property type="molecule type" value="Genomic_DNA"/>
</dbReference>
<dbReference type="AlphaFoldDB" id="A0AAD9YQF8"/>
<gene>
    <name evidence="2" type="ORF">CKAH01_13243</name>
</gene>
<protein>
    <submittedName>
        <fullName evidence="2">Uncharacterized protein</fullName>
    </submittedName>
</protein>
<feature type="region of interest" description="Disordered" evidence="1">
    <location>
        <begin position="1"/>
        <end position="23"/>
    </location>
</feature>
<evidence type="ECO:0000256" key="1">
    <source>
        <dbReference type="SAM" id="MobiDB-lite"/>
    </source>
</evidence>
<organism evidence="2 3">
    <name type="scientific">Colletotrichum kahawae</name>
    <name type="common">Coffee berry disease fungus</name>
    <dbReference type="NCBI Taxonomy" id="34407"/>
    <lineage>
        <taxon>Eukaryota</taxon>
        <taxon>Fungi</taxon>
        <taxon>Dikarya</taxon>
        <taxon>Ascomycota</taxon>
        <taxon>Pezizomycotina</taxon>
        <taxon>Sordariomycetes</taxon>
        <taxon>Hypocreomycetidae</taxon>
        <taxon>Glomerellales</taxon>
        <taxon>Glomerellaceae</taxon>
        <taxon>Colletotrichum</taxon>
        <taxon>Colletotrichum gloeosporioides species complex</taxon>
    </lineage>
</organism>
<name>A0AAD9YQF8_COLKA</name>
<keyword evidence="3" id="KW-1185">Reference proteome</keyword>
<evidence type="ECO:0000313" key="3">
    <source>
        <dbReference type="Proteomes" id="UP001281614"/>
    </source>
</evidence>